<protein>
    <submittedName>
        <fullName evidence="3">Vacuolar protein sorting-associated protein 33B isoform X1</fullName>
    </submittedName>
</protein>
<dbReference type="SUPFAM" id="SSF56815">
    <property type="entry name" value="Sec1/munc18-like (SM) proteins"/>
    <property type="match status" value="1"/>
</dbReference>
<dbReference type="GO" id="GO:0016192">
    <property type="term" value="P:vesicle-mediated transport"/>
    <property type="evidence" value="ECO:0007669"/>
    <property type="project" value="InterPro"/>
</dbReference>
<evidence type="ECO:0000256" key="1">
    <source>
        <dbReference type="ARBA" id="ARBA00009884"/>
    </source>
</evidence>
<comment type="similarity">
    <text evidence="1">Belongs to the STXBP/unc-18/SEC1 family.</text>
</comment>
<sequence length="576" mass="64544">MQQSEMLNVSRMDITLDDRLDTFQQISQRRFIEILDSIPGRKDLIIEHKLMKLLDCFIGVTVLRRHGVDKIFKMEQGLNPANTQRIFIVSCDLIACKRVLDQIQSEQTQSRGLSHHLLVAPLVPAVLYSLIEEEGLAGLVSVRSLSWELIRIDENVLSLEMPMFSDLYYHKDGGLLPALARSLWSLQLLLGQPKLTVSLGKYSKQTLTMMESMEESLPHSGVDNQLGALILMDRNYDLAPALLTPVTYLGLLSEVLEINTGTAVLGNSQTKLDPRKDHVYSEVRDRHFSDVFPILRGQAKSLKSEQEATQTMKLAEMERYVTTKLQKTTEIKRQLSFHISACEAIVGALGSAFEILQSIEKSILECHGRKECLDYIEKNIDDYPLRSLRLLSLLSITSDGATHSELQSIQKSHLHAHGYQNIPLFNKMANSGLLRYRTENFLHKLPNWASEWTAGAQRLKLLPSQSKRLDLKAPMCPSYVYSGAYIPAIAQLANIVLSQDTDRKSFDDLTNLPECTISGLRGPVQPKTIVLCIVGGITYGEISACRLVEKSTGTRIVLASDSLVTGNKLIETIQNI</sequence>
<dbReference type="Pfam" id="PF00995">
    <property type="entry name" value="Sec1"/>
    <property type="match status" value="1"/>
</dbReference>
<evidence type="ECO:0000313" key="3">
    <source>
        <dbReference type="RefSeq" id="XP_024939253.1"/>
    </source>
</evidence>
<evidence type="ECO:0000313" key="2">
    <source>
        <dbReference type="Proteomes" id="UP000694920"/>
    </source>
</evidence>
<dbReference type="InterPro" id="IPR043154">
    <property type="entry name" value="Sec-1-like_dom1"/>
</dbReference>
<dbReference type="RefSeq" id="XP_024939253.1">
    <property type="nucleotide sequence ID" value="XM_025083485.1"/>
</dbReference>
<name>A0AAJ7RE99_CEPCN</name>
<dbReference type="InterPro" id="IPR043155">
    <property type="entry name" value="VPS33_dom3b"/>
</dbReference>
<accession>A0AAJ7RE99</accession>
<dbReference type="Gene3D" id="3.40.50.2060">
    <property type="match status" value="1"/>
</dbReference>
<dbReference type="AlphaFoldDB" id="A0AAJ7RE99"/>
<gene>
    <name evidence="3" type="primary">LOC107266238</name>
</gene>
<dbReference type="Proteomes" id="UP000694920">
    <property type="component" value="Unplaced"/>
</dbReference>
<proteinExistence type="inferred from homology"/>
<dbReference type="Gene3D" id="3.40.50.1910">
    <property type="match status" value="2"/>
</dbReference>
<dbReference type="InterPro" id="IPR036045">
    <property type="entry name" value="Sec1-like_sf"/>
</dbReference>
<dbReference type="PANTHER" id="PTHR11679">
    <property type="entry name" value="VESICLE PROTEIN SORTING-ASSOCIATED"/>
    <property type="match status" value="1"/>
</dbReference>
<dbReference type="CTD" id="26276"/>
<dbReference type="Gene3D" id="1.25.40.850">
    <property type="match status" value="1"/>
</dbReference>
<dbReference type="GeneID" id="107266238"/>
<dbReference type="InterPro" id="IPR027482">
    <property type="entry name" value="Sec1-like_dom2"/>
</dbReference>
<organism evidence="2 3">
    <name type="scientific">Cephus cinctus</name>
    <name type="common">Wheat stem sawfly</name>
    <dbReference type="NCBI Taxonomy" id="211228"/>
    <lineage>
        <taxon>Eukaryota</taxon>
        <taxon>Metazoa</taxon>
        <taxon>Ecdysozoa</taxon>
        <taxon>Arthropoda</taxon>
        <taxon>Hexapoda</taxon>
        <taxon>Insecta</taxon>
        <taxon>Pterygota</taxon>
        <taxon>Neoptera</taxon>
        <taxon>Endopterygota</taxon>
        <taxon>Hymenoptera</taxon>
        <taxon>Cephoidea</taxon>
        <taxon>Cephidae</taxon>
        <taxon>Cephus</taxon>
    </lineage>
</organism>
<dbReference type="InterPro" id="IPR001619">
    <property type="entry name" value="Sec1-like"/>
</dbReference>
<keyword evidence="2" id="KW-1185">Reference proteome</keyword>
<dbReference type="Gene3D" id="3.90.830.10">
    <property type="entry name" value="Syntaxin Binding Protein 1, Chain A, domain 2"/>
    <property type="match status" value="1"/>
</dbReference>
<reference evidence="3" key="1">
    <citation type="submission" date="2025-08" db="UniProtKB">
        <authorList>
            <consortium name="RefSeq"/>
        </authorList>
    </citation>
    <scope>IDENTIFICATION</scope>
</reference>
<dbReference type="InterPro" id="IPR043127">
    <property type="entry name" value="Sec-1-like_dom3a"/>
</dbReference>